<evidence type="ECO:0000313" key="21">
    <source>
        <dbReference type="Proteomes" id="UP000267921"/>
    </source>
</evidence>
<evidence type="ECO:0000313" key="20">
    <source>
        <dbReference type="Proteomes" id="UP000198669"/>
    </source>
</evidence>
<dbReference type="STRING" id="2177.BHR79_06745"/>
<evidence type="ECO:0000256" key="8">
    <source>
        <dbReference type="ARBA" id="ARBA00022840"/>
    </source>
</evidence>
<evidence type="ECO:0000256" key="6">
    <source>
        <dbReference type="ARBA" id="ARBA00022741"/>
    </source>
</evidence>
<reference evidence="17 21" key="3">
    <citation type="submission" date="2018-10" db="EMBL/GenBank/DDBJ databases">
        <title>Cultivation of a novel Methanohalophilus strain from Kebrit Deep of the Red Sea and a genomic comparison of members of the genus Methanohalophilus.</title>
        <authorList>
            <person name="Guan Y."/>
            <person name="Ngugi D.K."/>
            <person name="Stingl U."/>
        </authorList>
    </citation>
    <scope>NUCLEOTIDE SEQUENCE [LARGE SCALE GENOMIC DNA]</scope>
    <source>
        <strain evidence="17 21">DSM 3094</strain>
    </source>
</reference>
<keyword evidence="3" id="KW-0004">4Fe-4S</keyword>
<evidence type="ECO:0000256" key="7">
    <source>
        <dbReference type="ARBA" id="ARBA00022833"/>
    </source>
</evidence>
<gene>
    <name evidence="16" type="ORF">BHR79_06745</name>
    <name evidence="17" type="ORF">EFE40_03500</name>
    <name evidence="18" type="ORF">SAMN04515625_1161</name>
</gene>
<reference evidence="18 20" key="2">
    <citation type="submission" date="2016-10" db="EMBL/GenBank/DDBJ databases">
        <authorList>
            <person name="de Groot N.N."/>
        </authorList>
    </citation>
    <scope>NUCLEOTIDE SEQUENCE [LARGE SCALE GENOMIC DNA]</scope>
    <source>
        <strain evidence="18 20">Z-7982</strain>
    </source>
</reference>
<dbReference type="PROSITE" id="PS01263">
    <property type="entry name" value="UPF0021"/>
    <property type="match status" value="1"/>
</dbReference>
<dbReference type="PIRSF" id="PIRSF004976">
    <property type="entry name" value="ATPase_YdaO"/>
    <property type="match status" value="1"/>
</dbReference>
<evidence type="ECO:0000256" key="2">
    <source>
        <dbReference type="ARBA" id="ARBA00001966"/>
    </source>
</evidence>
<comment type="cofactor">
    <cofactor evidence="1">
        <name>Mg(2+)</name>
        <dbReference type="ChEBI" id="CHEBI:18420"/>
    </cofactor>
</comment>
<dbReference type="EMBL" id="RJJG01000003">
    <property type="protein sequence ID" value="RNI09727.1"/>
    <property type="molecule type" value="Genomic_DNA"/>
</dbReference>
<keyword evidence="8 13" id="KW-0067">ATP-binding</keyword>
<keyword evidence="6 13" id="KW-0547">Nucleotide-binding</keyword>
<dbReference type="PANTHER" id="PTHR11807">
    <property type="entry name" value="ATPASES OF THE PP SUPERFAMILY-RELATED"/>
    <property type="match status" value="1"/>
</dbReference>
<evidence type="ECO:0000256" key="12">
    <source>
        <dbReference type="PIRSR" id="PIRSR004976-50"/>
    </source>
</evidence>
<keyword evidence="5 12" id="KW-0479">Metal-binding</keyword>
<sequence length="305" mass="34434">MPVEKTRCMKCNHEAIIYQPYSGMHLCKKHFSEDVERKVKLTIRKNYNIGKNEKIAVALSGGKDSCVALYILNKIFGKRRDLELVAITVDEGISIYRERSIGYAKKLTSEIGVKHLIHSFADEYDTSLDELAAKERVHGACSYCGVLRKSLVNRIALDIGAKRLVTGHNLDDEAQTIMMNHLGGDVERMIRLSPPRELEGLVLRAKPLRKIPENEVELYAKVNDIPVDISLCPYKHEALRNEVRLMLDDFEQKHPGTKYSLQKGFDKMVGILAKEFPQAEIKKCTICGQACTSDVCQACRLLGKD</sequence>
<evidence type="ECO:0000256" key="11">
    <source>
        <dbReference type="ARBA" id="ARBA00023014"/>
    </source>
</evidence>
<dbReference type="Pfam" id="PF01171">
    <property type="entry name" value="ATP_bind_3"/>
    <property type="match status" value="1"/>
</dbReference>
<dbReference type="KEGG" id="mhaz:BHR79_06745"/>
<dbReference type="FunFam" id="3.40.50.620:FF:000174">
    <property type="entry name" value="ATPase, PP-loop superfamily"/>
    <property type="match status" value="1"/>
</dbReference>
<keyword evidence="7 12" id="KW-0862">Zinc</keyword>
<evidence type="ECO:0000259" key="14">
    <source>
        <dbReference type="Pfam" id="PF01171"/>
    </source>
</evidence>
<evidence type="ECO:0000256" key="5">
    <source>
        <dbReference type="ARBA" id="ARBA00022723"/>
    </source>
</evidence>
<dbReference type="AlphaFoldDB" id="A0A1L3Q2V8"/>
<dbReference type="Proteomes" id="UP000267921">
    <property type="component" value="Unassembled WGS sequence"/>
</dbReference>
<dbReference type="PANTHER" id="PTHR11807:SF12">
    <property type="entry name" value="CYTOPLASMIC TRNA 2-THIOLATION PROTEIN 1"/>
    <property type="match status" value="1"/>
</dbReference>
<evidence type="ECO:0000256" key="9">
    <source>
        <dbReference type="ARBA" id="ARBA00022842"/>
    </source>
</evidence>
<dbReference type="GO" id="GO:0005524">
    <property type="term" value="F:ATP binding"/>
    <property type="evidence" value="ECO:0007669"/>
    <property type="project" value="UniProtKB-KW"/>
</dbReference>
<dbReference type="RefSeq" id="WP_072561648.1">
    <property type="nucleotide sequence ID" value="NZ_CP017921.1"/>
</dbReference>
<feature type="binding site" evidence="12">
    <location>
        <position position="299"/>
    </location>
    <ligand>
        <name>Zn(2+)</name>
        <dbReference type="ChEBI" id="CHEBI:29105"/>
        <label>2</label>
    </ligand>
</feature>
<keyword evidence="4" id="KW-0808">Transferase</keyword>
<evidence type="ECO:0000313" key="19">
    <source>
        <dbReference type="Proteomes" id="UP000186879"/>
    </source>
</evidence>
<dbReference type="InterPro" id="IPR011063">
    <property type="entry name" value="TilS/TtcA_N"/>
</dbReference>
<evidence type="ECO:0000256" key="13">
    <source>
        <dbReference type="PIRSR" id="PIRSR004976-51"/>
    </source>
</evidence>
<dbReference type="GO" id="GO:0002143">
    <property type="term" value="P:tRNA wobble position uridine thiolation"/>
    <property type="evidence" value="ECO:0007669"/>
    <property type="project" value="TreeGrafter"/>
</dbReference>
<feature type="binding site" evidence="12">
    <location>
        <position position="27"/>
    </location>
    <ligand>
        <name>Zn(2+)</name>
        <dbReference type="ChEBI" id="CHEBI:29105"/>
        <label>1</label>
    </ligand>
</feature>
<dbReference type="Pfam" id="PF22082">
    <property type="entry name" value="TtuA_LIM_N"/>
    <property type="match status" value="1"/>
</dbReference>
<evidence type="ECO:0000256" key="4">
    <source>
        <dbReference type="ARBA" id="ARBA00022679"/>
    </source>
</evidence>
<dbReference type="GO" id="GO:0002144">
    <property type="term" value="C:cytosolic tRNA wobble base thiouridylase complex"/>
    <property type="evidence" value="ECO:0007669"/>
    <property type="project" value="TreeGrafter"/>
</dbReference>
<feature type="binding site" evidence="13">
    <location>
        <position position="167"/>
    </location>
    <ligand>
        <name>ATP</name>
        <dbReference type="ChEBI" id="CHEBI:30616"/>
    </ligand>
</feature>
<reference evidence="16 19" key="1">
    <citation type="submission" date="2016-10" db="EMBL/GenBank/DDBJ databases">
        <title>Methanohalophilus halophilus.</title>
        <authorList>
            <person name="L'haridon S."/>
        </authorList>
    </citation>
    <scope>NUCLEOTIDE SEQUENCE [LARGE SCALE GENOMIC DNA]</scope>
    <source>
        <strain evidence="16 19">Z-7982</strain>
    </source>
</reference>
<feature type="binding site" evidence="13">
    <location>
        <position position="172"/>
    </location>
    <ligand>
        <name>ATP</name>
        <dbReference type="ChEBI" id="CHEBI:30616"/>
    </ligand>
</feature>
<dbReference type="GO" id="GO:0046872">
    <property type="term" value="F:metal ion binding"/>
    <property type="evidence" value="ECO:0007669"/>
    <property type="project" value="UniProtKB-KW"/>
</dbReference>
<dbReference type="GeneID" id="30583450"/>
<protein>
    <submittedName>
        <fullName evidence="16">TIGR00269 family protein</fullName>
    </submittedName>
</protein>
<evidence type="ECO:0000313" key="17">
    <source>
        <dbReference type="EMBL" id="RNI09727.1"/>
    </source>
</evidence>
<dbReference type="EMBL" id="FNMU01000003">
    <property type="protein sequence ID" value="SDW54685.1"/>
    <property type="molecule type" value="Genomic_DNA"/>
</dbReference>
<comment type="cofactor">
    <cofactor evidence="2">
        <name>[4Fe-4S] cluster</name>
        <dbReference type="ChEBI" id="CHEBI:49883"/>
    </cofactor>
</comment>
<dbReference type="EMBL" id="CP017921">
    <property type="protein sequence ID" value="APH39212.1"/>
    <property type="molecule type" value="Genomic_DNA"/>
</dbReference>
<dbReference type="Proteomes" id="UP000198669">
    <property type="component" value="Unassembled WGS sequence"/>
</dbReference>
<dbReference type="GO" id="GO:0016740">
    <property type="term" value="F:transferase activity"/>
    <property type="evidence" value="ECO:0007669"/>
    <property type="project" value="UniProtKB-KW"/>
</dbReference>
<dbReference type="Gene3D" id="3.40.50.620">
    <property type="entry name" value="HUPs"/>
    <property type="match status" value="1"/>
</dbReference>
<dbReference type="InterPro" id="IPR035107">
    <property type="entry name" value="tRNA_thiolation_TtcA_Ctu1"/>
</dbReference>
<evidence type="ECO:0000313" key="16">
    <source>
        <dbReference type="EMBL" id="APH39212.1"/>
    </source>
</evidence>
<feature type="binding site" evidence="12">
    <location>
        <position position="287"/>
    </location>
    <ligand>
        <name>Zn(2+)</name>
        <dbReference type="ChEBI" id="CHEBI:29105"/>
        <label>2</label>
    </ligand>
</feature>
<feature type="binding site" evidence="13">
    <location>
        <begin position="58"/>
        <end position="60"/>
    </location>
    <ligand>
        <name>ATP</name>
        <dbReference type="ChEBI" id="CHEBI:30616"/>
    </ligand>
</feature>
<keyword evidence="19" id="KW-1185">Reference proteome</keyword>
<feature type="domain" description="2-thiouridine synthetase TtuA-like N-terminal LIM" evidence="15">
    <location>
        <begin position="7"/>
        <end position="31"/>
    </location>
</feature>
<keyword evidence="9" id="KW-0460">Magnesium</keyword>
<dbReference type="NCBIfam" id="TIGR00269">
    <property type="entry name" value="TIGR00269 family protein"/>
    <property type="match status" value="1"/>
</dbReference>
<feature type="binding site" evidence="12">
    <location>
        <position position="296"/>
    </location>
    <ligand>
        <name>Zn(2+)</name>
        <dbReference type="ChEBI" id="CHEBI:29105"/>
        <label>2</label>
    </ligand>
</feature>
<feature type="binding site" evidence="13">
    <location>
        <position position="89"/>
    </location>
    <ligand>
        <name>ATP</name>
        <dbReference type="ChEBI" id="CHEBI:30616"/>
    </ligand>
</feature>
<dbReference type="GO" id="GO:0000049">
    <property type="term" value="F:tRNA binding"/>
    <property type="evidence" value="ECO:0007669"/>
    <property type="project" value="InterPro"/>
</dbReference>
<dbReference type="InterPro" id="IPR014729">
    <property type="entry name" value="Rossmann-like_a/b/a_fold"/>
</dbReference>
<name>A0A1L3Q2V8_9EURY</name>
<feature type="binding site" evidence="12">
    <location>
        <position position="8"/>
    </location>
    <ligand>
        <name>Zn(2+)</name>
        <dbReference type="ChEBI" id="CHEBI:29105"/>
        <label>1</label>
    </ligand>
</feature>
<evidence type="ECO:0000256" key="1">
    <source>
        <dbReference type="ARBA" id="ARBA00001946"/>
    </source>
</evidence>
<evidence type="ECO:0000259" key="15">
    <source>
        <dbReference type="Pfam" id="PF22082"/>
    </source>
</evidence>
<feature type="binding site" evidence="12">
    <location>
        <position position="11"/>
    </location>
    <ligand>
        <name>Zn(2+)</name>
        <dbReference type="ChEBI" id="CHEBI:29105"/>
        <label>1</label>
    </ligand>
</feature>
<keyword evidence="10" id="KW-0408">Iron</keyword>
<accession>A0A1L3Q2V8</accession>
<evidence type="ECO:0000256" key="3">
    <source>
        <dbReference type="ARBA" id="ARBA00022485"/>
    </source>
</evidence>
<evidence type="ECO:0000256" key="10">
    <source>
        <dbReference type="ARBA" id="ARBA00023004"/>
    </source>
</evidence>
<dbReference type="InterPro" id="IPR000541">
    <property type="entry name" value="Ncs6/Tuc1/Ctu1"/>
</dbReference>
<dbReference type="Proteomes" id="UP000186879">
    <property type="component" value="Chromosome"/>
</dbReference>
<organism evidence="16 19">
    <name type="scientific">Methanohalophilus halophilus</name>
    <dbReference type="NCBI Taxonomy" id="2177"/>
    <lineage>
        <taxon>Archaea</taxon>
        <taxon>Methanobacteriati</taxon>
        <taxon>Methanobacteriota</taxon>
        <taxon>Stenosarchaea group</taxon>
        <taxon>Methanomicrobia</taxon>
        <taxon>Methanosarcinales</taxon>
        <taxon>Methanosarcinaceae</taxon>
        <taxon>Methanohalophilus</taxon>
    </lineage>
</organism>
<dbReference type="OrthoDB" id="33422at2157"/>
<proteinExistence type="predicted"/>
<dbReference type="InterPro" id="IPR020554">
    <property type="entry name" value="UPF0021_CS"/>
</dbReference>
<feature type="binding site" evidence="12">
    <location>
        <position position="284"/>
    </location>
    <ligand>
        <name>Zn(2+)</name>
        <dbReference type="ChEBI" id="CHEBI:29105"/>
        <label>2</label>
    </ligand>
</feature>
<keyword evidence="11" id="KW-0411">Iron-sulfur</keyword>
<dbReference type="SUPFAM" id="SSF52402">
    <property type="entry name" value="Adenine nucleotide alpha hydrolases-like"/>
    <property type="match status" value="1"/>
</dbReference>
<feature type="binding site" evidence="12">
    <location>
        <position position="30"/>
    </location>
    <ligand>
        <name>Zn(2+)</name>
        <dbReference type="ChEBI" id="CHEBI:29105"/>
        <label>1</label>
    </ligand>
</feature>
<evidence type="ECO:0000313" key="18">
    <source>
        <dbReference type="EMBL" id="SDW54685.1"/>
    </source>
</evidence>
<feature type="domain" description="tRNA(Ile)-lysidine/2-thiocytidine synthase N-terminal" evidence="14">
    <location>
        <begin position="54"/>
        <end position="244"/>
    </location>
</feature>
<dbReference type="InterPro" id="IPR054306">
    <property type="entry name" value="TtuA-like_LIM_N"/>
</dbReference>
<dbReference type="GO" id="GO:0051539">
    <property type="term" value="F:4 iron, 4 sulfur cluster binding"/>
    <property type="evidence" value="ECO:0007669"/>
    <property type="project" value="UniProtKB-KW"/>
</dbReference>
<feature type="binding site" evidence="13">
    <location>
        <position position="64"/>
    </location>
    <ligand>
        <name>ATP</name>
        <dbReference type="ChEBI" id="CHEBI:30616"/>
    </ligand>
</feature>